<dbReference type="PANTHER" id="PTHR22911:SF6">
    <property type="entry name" value="SOLUTE CARRIER FAMILY 35 MEMBER G1"/>
    <property type="match status" value="1"/>
</dbReference>
<evidence type="ECO:0000313" key="9">
    <source>
        <dbReference type="Proteomes" id="UP000230069"/>
    </source>
</evidence>
<dbReference type="SUPFAM" id="SSF103481">
    <property type="entry name" value="Multidrug resistance efflux transporter EmrE"/>
    <property type="match status" value="1"/>
</dbReference>
<dbReference type="InterPro" id="IPR000620">
    <property type="entry name" value="EamA_dom"/>
</dbReference>
<dbReference type="Pfam" id="PF00892">
    <property type="entry name" value="EamA"/>
    <property type="match status" value="1"/>
</dbReference>
<organism evidence="8 9">
    <name type="scientific">Aquilegia coerulea</name>
    <name type="common">Rocky mountain columbine</name>
    <dbReference type="NCBI Taxonomy" id="218851"/>
    <lineage>
        <taxon>Eukaryota</taxon>
        <taxon>Viridiplantae</taxon>
        <taxon>Streptophyta</taxon>
        <taxon>Embryophyta</taxon>
        <taxon>Tracheophyta</taxon>
        <taxon>Spermatophyta</taxon>
        <taxon>Magnoliopsida</taxon>
        <taxon>Ranunculales</taxon>
        <taxon>Ranunculaceae</taxon>
        <taxon>Thalictroideae</taxon>
        <taxon>Aquilegia</taxon>
    </lineage>
</organism>
<dbReference type="Proteomes" id="UP000230069">
    <property type="component" value="Unassembled WGS sequence"/>
</dbReference>
<feature type="transmembrane region" description="Helical" evidence="6">
    <location>
        <begin position="119"/>
        <end position="140"/>
    </location>
</feature>
<evidence type="ECO:0000256" key="6">
    <source>
        <dbReference type="SAM" id="Phobius"/>
    </source>
</evidence>
<comment type="similarity">
    <text evidence="2">Belongs to the drug/metabolite transporter (DMT) superfamily. Plant drug/metabolite exporter (P-DME) (TC 2.A.7.4) family.</text>
</comment>
<keyword evidence="5 6" id="KW-0472">Membrane</keyword>
<evidence type="ECO:0000256" key="3">
    <source>
        <dbReference type="ARBA" id="ARBA00022692"/>
    </source>
</evidence>
<dbReference type="EMBL" id="KZ305049">
    <property type="protein sequence ID" value="PIA36837.1"/>
    <property type="molecule type" value="Genomic_DNA"/>
</dbReference>
<dbReference type="STRING" id="218851.A0A2G5D0X2"/>
<protein>
    <recommendedName>
        <fullName evidence="7">EamA domain-containing protein</fullName>
    </recommendedName>
</protein>
<accession>A0A2G5D0X2</accession>
<name>A0A2G5D0X2_AQUCA</name>
<dbReference type="InterPro" id="IPR037185">
    <property type="entry name" value="EmrE-like"/>
</dbReference>
<keyword evidence="9" id="KW-1185">Reference proteome</keyword>
<sequence>MAIADVNGDHVTVVELVSNSNSTISSSSSNSLIIDTISSSSSSSSTTAALNLNLNLNLNDEIIPLLTEQDKPKINIFTISYSRTKPPNKEKGMKVLETDVSLLPQFISWTWGGSKYSGLLCMIISSTIYSIMEVFSYTFAVGRIPLFETIFTRCAVIMFSSFVWLRRTRQPIFGPPHVRSLLVSRALVGYLSLFSFAYSIQSLPLPQAILFNLMTPLMASLAARFILQETLKLADIGGMMVVLIIVCNEFF</sequence>
<evidence type="ECO:0000256" key="5">
    <source>
        <dbReference type="ARBA" id="ARBA00023136"/>
    </source>
</evidence>
<feature type="domain" description="EamA" evidence="7">
    <location>
        <begin position="117"/>
        <end position="245"/>
    </location>
</feature>
<evidence type="ECO:0000256" key="2">
    <source>
        <dbReference type="ARBA" id="ARBA00007635"/>
    </source>
</evidence>
<dbReference type="InParanoid" id="A0A2G5D0X2"/>
<dbReference type="GO" id="GO:0016020">
    <property type="term" value="C:membrane"/>
    <property type="evidence" value="ECO:0007669"/>
    <property type="project" value="UniProtKB-SubCell"/>
</dbReference>
<dbReference type="PANTHER" id="PTHR22911">
    <property type="entry name" value="ACYL-MALONYL CONDENSING ENZYME-RELATED"/>
    <property type="match status" value="1"/>
</dbReference>
<feature type="transmembrane region" description="Helical" evidence="6">
    <location>
        <begin position="146"/>
        <end position="165"/>
    </location>
</feature>
<dbReference type="AlphaFoldDB" id="A0A2G5D0X2"/>
<evidence type="ECO:0000256" key="1">
    <source>
        <dbReference type="ARBA" id="ARBA00004141"/>
    </source>
</evidence>
<keyword evidence="3 6" id="KW-0812">Transmembrane</keyword>
<dbReference type="OrthoDB" id="306876at2759"/>
<gene>
    <name evidence="8" type="ORF">AQUCO_03200065v1</name>
</gene>
<reference evidence="8 9" key="1">
    <citation type="submission" date="2017-09" db="EMBL/GenBank/DDBJ databases">
        <title>WGS assembly of Aquilegia coerulea Goldsmith.</title>
        <authorList>
            <person name="Hodges S."/>
            <person name="Kramer E."/>
            <person name="Nordborg M."/>
            <person name="Tomkins J."/>
            <person name="Borevitz J."/>
            <person name="Derieg N."/>
            <person name="Yan J."/>
            <person name="Mihaltcheva S."/>
            <person name="Hayes R.D."/>
            <person name="Rokhsar D."/>
        </authorList>
    </citation>
    <scope>NUCLEOTIDE SEQUENCE [LARGE SCALE GENOMIC DNA]</scope>
    <source>
        <strain evidence="9">cv. Goldsmith</strain>
    </source>
</reference>
<keyword evidence="4 6" id="KW-1133">Transmembrane helix</keyword>
<evidence type="ECO:0000256" key="4">
    <source>
        <dbReference type="ARBA" id="ARBA00022989"/>
    </source>
</evidence>
<evidence type="ECO:0000259" key="7">
    <source>
        <dbReference type="Pfam" id="PF00892"/>
    </source>
</evidence>
<feature type="transmembrane region" description="Helical" evidence="6">
    <location>
        <begin position="186"/>
        <end position="203"/>
    </location>
</feature>
<comment type="subcellular location">
    <subcellularLocation>
        <location evidence="1">Membrane</location>
        <topology evidence="1">Multi-pass membrane protein</topology>
    </subcellularLocation>
</comment>
<evidence type="ECO:0000313" key="8">
    <source>
        <dbReference type="EMBL" id="PIA36837.1"/>
    </source>
</evidence>
<proteinExistence type="inferred from homology"/>